<proteinExistence type="predicted"/>
<accession>A0A7J9C0G7</accession>
<reference evidence="1 2" key="1">
    <citation type="journal article" date="2019" name="Genome Biol. Evol.">
        <title>Insights into the evolution of the New World diploid cottons (Gossypium, subgenus Houzingenia) based on genome sequencing.</title>
        <authorList>
            <person name="Grover C.E."/>
            <person name="Arick M.A. 2nd"/>
            <person name="Thrash A."/>
            <person name="Conover J.L."/>
            <person name="Sanders W.S."/>
            <person name="Peterson D.G."/>
            <person name="Frelichowski J.E."/>
            <person name="Scheffler J.A."/>
            <person name="Scheffler B.E."/>
            <person name="Wendel J.F."/>
        </authorList>
    </citation>
    <scope>NUCLEOTIDE SEQUENCE [LARGE SCALE GENOMIC DNA]</scope>
    <source>
        <strain evidence="1">5</strain>
        <tissue evidence="1">Leaf</tissue>
    </source>
</reference>
<sequence length="158" mass="17903">MRNLILKMVISQDLLSIRILTIGFSERIQKLLVKDMDSTVVVKLLGCNIGLSGFLYKWRVLGEIKILVGKVAKLDIKIDNGARGRFARMAIFVDLEKPLTFQILVNRKVQKVEFEALPAVCFTYGRYGHLKGLCLSTLIDQNIDVDKGSPIRWPRNSI</sequence>
<evidence type="ECO:0008006" key="3">
    <source>
        <dbReference type="Google" id="ProtNLM"/>
    </source>
</evidence>
<evidence type="ECO:0000313" key="2">
    <source>
        <dbReference type="Proteomes" id="UP000593579"/>
    </source>
</evidence>
<dbReference type="PANTHER" id="PTHR31286:SF173">
    <property type="entry name" value="DUF4283 DOMAIN-CONTAINING PROTEIN"/>
    <property type="match status" value="1"/>
</dbReference>
<comment type="caution">
    <text evidence="1">The sequence shown here is derived from an EMBL/GenBank/DDBJ whole genome shotgun (WGS) entry which is preliminary data.</text>
</comment>
<organism evidence="1 2">
    <name type="scientific">Gossypium gossypioides</name>
    <name type="common">Mexican cotton</name>
    <name type="synonym">Selera gossypioides</name>
    <dbReference type="NCBI Taxonomy" id="34282"/>
    <lineage>
        <taxon>Eukaryota</taxon>
        <taxon>Viridiplantae</taxon>
        <taxon>Streptophyta</taxon>
        <taxon>Embryophyta</taxon>
        <taxon>Tracheophyta</taxon>
        <taxon>Spermatophyta</taxon>
        <taxon>Magnoliopsida</taxon>
        <taxon>eudicotyledons</taxon>
        <taxon>Gunneridae</taxon>
        <taxon>Pentapetalae</taxon>
        <taxon>rosids</taxon>
        <taxon>malvids</taxon>
        <taxon>Malvales</taxon>
        <taxon>Malvaceae</taxon>
        <taxon>Malvoideae</taxon>
        <taxon>Gossypium</taxon>
    </lineage>
</organism>
<name>A0A7J9C0G7_GOSGO</name>
<dbReference type="InterPro" id="IPR040256">
    <property type="entry name" value="At4g02000-like"/>
</dbReference>
<dbReference type="EMBL" id="JABEZY010000007">
    <property type="protein sequence ID" value="MBA0741775.1"/>
    <property type="molecule type" value="Genomic_DNA"/>
</dbReference>
<dbReference type="Proteomes" id="UP000593579">
    <property type="component" value="Unassembled WGS sequence"/>
</dbReference>
<evidence type="ECO:0000313" key="1">
    <source>
        <dbReference type="EMBL" id="MBA0741775.1"/>
    </source>
</evidence>
<dbReference type="AlphaFoldDB" id="A0A7J9C0G7"/>
<protein>
    <recommendedName>
        <fullName evidence="3">DUF4283 domain-containing protein</fullName>
    </recommendedName>
</protein>
<dbReference type="OrthoDB" id="993965at2759"/>
<dbReference type="PANTHER" id="PTHR31286">
    <property type="entry name" value="GLYCINE-RICH CELL WALL STRUCTURAL PROTEIN 1.8-LIKE"/>
    <property type="match status" value="1"/>
</dbReference>
<gene>
    <name evidence="1" type="ORF">Gogos_014903</name>
</gene>
<keyword evidence="2" id="KW-1185">Reference proteome</keyword>